<organism evidence="1 2">
    <name type="scientific">Halopseudomonas laoshanensis</name>
    <dbReference type="NCBI Taxonomy" id="2268758"/>
    <lineage>
        <taxon>Bacteria</taxon>
        <taxon>Pseudomonadati</taxon>
        <taxon>Pseudomonadota</taxon>
        <taxon>Gammaproteobacteria</taxon>
        <taxon>Pseudomonadales</taxon>
        <taxon>Pseudomonadaceae</taxon>
        <taxon>Halopseudomonas</taxon>
    </lineage>
</organism>
<name>A0A7V7GSU2_9GAMM</name>
<sequence length="67" mass="7251">MNKTASVIGQLETLSEQLEALAPCPFSRSIFIGWLVQRLQSLQGAGLSGKEVKAQLEASYLAWVESA</sequence>
<comment type="caution">
    <text evidence="1">The sequence shown here is derived from an EMBL/GenBank/DDBJ whole genome shotgun (WGS) entry which is preliminary data.</text>
</comment>
<gene>
    <name evidence="1" type="ORF">DT594_12140</name>
</gene>
<dbReference type="EMBL" id="QOVF01000003">
    <property type="protein sequence ID" value="KAA0694058.1"/>
    <property type="molecule type" value="Genomic_DNA"/>
</dbReference>
<evidence type="ECO:0000313" key="2">
    <source>
        <dbReference type="Proteomes" id="UP000463138"/>
    </source>
</evidence>
<dbReference type="RefSeq" id="WP_149332903.1">
    <property type="nucleotide sequence ID" value="NZ_QOVF01000003.1"/>
</dbReference>
<dbReference type="OrthoDB" id="6954981at2"/>
<protein>
    <submittedName>
        <fullName evidence="1">Uncharacterized protein</fullName>
    </submittedName>
</protein>
<accession>A0A7V7GSU2</accession>
<reference evidence="1 2" key="1">
    <citation type="submission" date="2018-07" db="EMBL/GenBank/DDBJ databases">
        <title>Pseudomonas laoshanensis sp. nov., isolated from soil.</title>
        <authorList>
            <person name="Sun J."/>
            <person name="Yu L."/>
            <person name="Wang M."/>
            <person name="Zhang C."/>
        </authorList>
    </citation>
    <scope>NUCLEOTIDE SEQUENCE [LARGE SCALE GENOMIC DNA]</scope>
    <source>
        <strain evidence="1 2">Y22</strain>
    </source>
</reference>
<dbReference type="Proteomes" id="UP000463138">
    <property type="component" value="Unassembled WGS sequence"/>
</dbReference>
<dbReference type="AlphaFoldDB" id="A0A7V7GSU2"/>
<evidence type="ECO:0000313" key="1">
    <source>
        <dbReference type="EMBL" id="KAA0694058.1"/>
    </source>
</evidence>
<keyword evidence="2" id="KW-1185">Reference proteome</keyword>
<proteinExistence type="predicted"/>